<organism evidence="3 4">
    <name type="scientific">Coniophora puteana (strain RWD-64-598)</name>
    <name type="common">Brown rot fungus</name>
    <dbReference type="NCBI Taxonomy" id="741705"/>
    <lineage>
        <taxon>Eukaryota</taxon>
        <taxon>Fungi</taxon>
        <taxon>Dikarya</taxon>
        <taxon>Basidiomycota</taxon>
        <taxon>Agaricomycotina</taxon>
        <taxon>Agaricomycetes</taxon>
        <taxon>Agaricomycetidae</taxon>
        <taxon>Boletales</taxon>
        <taxon>Coniophorineae</taxon>
        <taxon>Coniophoraceae</taxon>
        <taxon>Coniophora</taxon>
    </lineage>
</organism>
<accession>A0A5M3MMG6</accession>
<comment type="caution">
    <text evidence="3">The sequence shown here is derived from an EMBL/GenBank/DDBJ whole genome shotgun (WGS) entry which is preliminary data.</text>
</comment>
<dbReference type="EMBL" id="JH711580">
    <property type="protein sequence ID" value="EIW79885.1"/>
    <property type="molecule type" value="Genomic_DNA"/>
</dbReference>
<dbReference type="Proteomes" id="UP000053558">
    <property type="component" value="Unassembled WGS sequence"/>
</dbReference>
<keyword evidence="2" id="KW-0472">Membrane</keyword>
<name>A0A5M3MMG6_CONPW</name>
<evidence type="ECO:0000313" key="4">
    <source>
        <dbReference type="Proteomes" id="UP000053558"/>
    </source>
</evidence>
<dbReference type="RefSeq" id="XP_007769833.1">
    <property type="nucleotide sequence ID" value="XM_007771643.1"/>
</dbReference>
<proteinExistence type="predicted"/>
<reference evidence="4" key="1">
    <citation type="journal article" date="2012" name="Science">
        <title>The Paleozoic origin of enzymatic lignin decomposition reconstructed from 31 fungal genomes.</title>
        <authorList>
            <person name="Floudas D."/>
            <person name="Binder M."/>
            <person name="Riley R."/>
            <person name="Barry K."/>
            <person name="Blanchette R.A."/>
            <person name="Henrissat B."/>
            <person name="Martinez A.T."/>
            <person name="Otillar R."/>
            <person name="Spatafora J.W."/>
            <person name="Yadav J.S."/>
            <person name="Aerts A."/>
            <person name="Benoit I."/>
            <person name="Boyd A."/>
            <person name="Carlson A."/>
            <person name="Copeland A."/>
            <person name="Coutinho P.M."/>
            <person name="de Vries R.P."/>
            <person name="Ferreira P."/>
            <person name="Findley K."/>
            <person name="Foster B."/>
            <person name="Gaskell J."/>
            <person name="Glotzer D."/>
            <person name="Gorecki P."/>
            <person name="Heitman J."/>
            <person name="Hesse C."/>
            <person name="Hori C."/>
            <person name="Igarashi K."/>
            <person name="Jurgens J.A."/>
            <person name="Kallen N."/>
            <person name="Kersten P."/>
            <person name="Kohler A."/>
            <person name="Kuees U."/>
            <person name="Kumar T.K.A."/>
            <person name="Kuo A."/>
            <person name="LaButti K."/>
            <person name="Larrondo L.F."/>
            <person name="Lindquist E."/>
            <person name="Ling A."/>
            <person name="Lombard V."/>
            <person name="Lucas S."/>
            <person name="Lundell T."/>
            <person name="Martin R."/>
            <person name="McLaughlin D.J."/>
            <person name="Morgenstern I."/>
            <person name="Morin E."/>
            <person name="Murat C."/>
            <person name="Nagy L.G."/>
            <person name="Nolan M."/>
            <person name="Ohm R.A."/>
            <person name="Patyshakuliyeva A."/>
            <person name="Rokas A."/>
            <person name="Ruiz-Duenas F.J."/>
            <person name="Sabat G."/>
            <person name="Salamov A."/>
            <person name="Samejima M."/>
            <person name="Schmutz J."/>
            <person name="Slot J.C."/>
            <person name="St John F."/>
            <person name="Stenlid J."/>
            <person name="Sun H."/>
            <person name="Sun S."/>
            <person name="Syed K."/>
            <person name="Tsang A."/>
            <person name="Wiebenga A."/>
            <person name="Young D."/>
            <person name="Pisabarro A."/>
            <person name="Eastwood D.C."/>
            <person name="Martin F."/>
            <person name="Cullen D."/>
            <person name="Grigoriev I.V."/>
            <person name="Hibbett D.S."/>
        </authorList>
    </citation>
    <scope>NUCLEOTIDE SEQUENCE [LARGE SCALE GENOMIC DNA]</scope>
    <source>
        <strain evidence="4">RWD-64-598 SS2</strain>
    </source>
</reference>
<dbReference type="AlphaFoldDB" id="A0A5M3MMG6"/>
<dbReference type="KEGG" id="cput:CONPUDRAFT_74207"/>
<feature type="compositionally biased region" description="Basic and acidic residues" evidence="1">
    <location>
        <begin position="151"/>
        <end position="160"/>
    </location>
</feature>
<keyword evidence="4" id="KW-1185">Reference proteome</keyword>
<gene>
    <name evidence="3" type="ORF">CONPUDRAFT_74207</name>
</gene>
<keyword evidence="2" id="KW-0812">Transmembrane</keyword>
<protein>
    <submittedName>
        <fullName evidence="3">Uncharacterized protein</fullName>
    </submittedName>
</protein>
<evidence type="ECO:0000256" key="2">
    <source>
        <dbReference type="SAM" id="Phobius"/>
    </source>
</evidence>
<feature type="region of interest" description="Disordered" evidence="1">
    <location>
        <begin position="129"/>
        <end position="160"/>
    </location>
</feature>
<keyword evidence="2" id="KW-1133">Transmembrane helix</keyword>
<evidence type="ECO:0000256" key="1">
    <source>
        <dbReference type="SAM" id="MobiDB-lite"/>
    </source>
</evidence>
<evidence type="ECO:0000313" key="3">
    <source>
        <dbReference type="EMBL" id="EIW79885.1"/>
    </source>
</evidence>
<dbReference type="GeneID" id="19209202"/>
<feature type="transmembrane region" description="Helical" evidence="2">
    <location>
        <begin position="102"/>
        <end position="124"/>
    </location>
</feature>
<sequence length="160" mass="17732">MWDRAHEGAAGRWCREAVVDETVVPLGAAVVEAHGGHAILGFSFIDAHAHWSGHGDRCTTPRNRVRVSRIGYETMLGEMVIGVKQGHQARPDAVRLHVFRRLLYRTLASDAAILLNFFFYVLVVPEKKRISPSRPSPPYPTHSATSSSYENGKDGAEDLK</sequence>